<dbReference type="WBParaSite" id="nRc.2.0.1.t27165-RA">
    <property type="protein sequence ID" value="nRc.2.0.1.t27165-RA"/>
    <property type="gene ID" value="nRc.2.0.1.g27165"/>
</dbReference>
<evidence type="ECO:0000256" key="4">
    <source>
        <dbReference type="ARBA" id="ARBA00022461"/>
    </source>
</evidence>
<evidence type="ECO:0000256" key="9">
    <source>
        <dbReference type="ARBA" id="ARBA00023136"/>
    </source>
</evidence>
<dbReference type="PANTHER" id="PTHR11690">
    <property type="entry name" value="AMILORIDE-SENSITIVE SODIUM CHANNEL-RELATED"/>
    <property type="match status" value="1"/>
</dbReference>
<sequence length="247" mass="28419">MALQASMEASDTWRSKSFLDNSKKIFYDNGSEYTPYYQDFCLIQTFMEYFWQKCHCILYATTIGRFYFNERNFGRGNIDFSKSCTIAKNGKCLVDFMIHDTTWSAKVDMPRCPQACEESVFSMQLSHKILTQREVTTLARNKSILINALAKQSDFPDWMRRNLVSVKFSLQMDRIDLFIDSQELTFFDLLTNIANILGLFFGMSFEKPTRLPDFPCKINLNPSLAIKTGYSHVSDSQVSGSQVSGSQ</sequence>
<evidence type="ECO:0000256" key="10">
    <source>
        <dbReference type="ARBA" id="ARBA00023180"/>
    </source>
</evidence>
<keyword evidence="9" id="KW-0472">Membrane</keyword>
<evidence type="ECO:0000256" key="7">
    <source>
        <dbReference type="ARBA" id="ARBA00023053"/>
    </source>
</evidence>
<dbReference type="Pfam" id="PF00858">
    <property type="entry name" value="ASC"/>
    <property type="match status" value="1"/>
</dbReference>
<comment type="subcellular location">
    <subcellularLocation>
        <location evidence="1">Membrane</location>
        <topology evidence="1">Multi-pass membrane protein</topology>
    </subcellularLocation>
</comment>
<evidence type="ECO:0000256" key="8">
    <source>
        <dbReference type="ARBA" id="ARBA00023065"/>
    </source>
</evidence>
<dbReference type="GO" id="GO:0015280">
    <property type="term" value="F:ligand-gated sodium channel activity"/>
    <property type="evidence" value="ECO:0007669"/>
    <property type="project" value="TreeGrafter"/>
</dbReference>
<keyword evidence="3 13" id="KW-0813">Transport</keyword>
<protein>
    <submittedName>
        <fullName evidence="15">Uncharacterized protein</fullName>
    </submittedName>
</protein>
<evidence type="ECO:0000256" key="5">
    <source>
        <dbReference type="ARBA" id="ARBA00022692"/>
    </source>
</evidence>
<dbReference type="Proteomes" id="UP000887565">
    <property type="component" value="Unplaced"/>
</dbReference>
<accession>A0A915JLV6</accession>
<evidence type="ECO:0000256" key="12">
    <source>
        <dbReference type="ARBA" id="ARBA00023303"/>
    </source>
</evidence>
<name>A0A915JLV6_ROMCU</name>
<evidence type="ECO:0000256" key="11">
    <source>
        <dbReference type="ARBA" id="ARBA00023201"/>
    </source>
</evidence>
<keyword evidence="7" id="KW-0915">Sodium</keyword>
<evidence type="ECO:0000256" key="3">
    <source>
        <dbReference type="ARBA" id="ARBA00022448"/>
    </source>
</evidence>
<comment type="similarity">
    <text evidence="2 13">Belongs to the amiloride-sensitive sodium channel (TC 1.A.6) family.</text>
</comment>
<dbReference type="AlphaFoldDB" id="A0A915JLV6"/>
<evidence type="ECO:0000256" key="13">
    <source>
        <dbReference type="RuleBase" id="RU000679"/>
    </source>
</evidence>
<keyword evidence="11 13" id="KW-0739">Sodium transport</keyword>
<reference evidence="15" key="1">
    <citation type="submission" date="2022-11" db="UniProtKB">
        <authorList>
            <consortium name="WormBaseParasite"/>
        </authorList>
    </citation>
    <scope>IDENTIFICATION</scope>
</reference>
<dbReference type="InterPro" id="IPR001873">
    <property type="entry name" value="ENaC"/>
</dbReference>
<evidence type="ECO:0000256" key="1">
    <source>
        <dbReference type="ARBA" id="ARBA00004141"/>
    </source>
</evidence>
<keyword evidence="6" id="KW-1133">Transmembrane helix</keyword>
<evidence type="ECO:0000256" key="6">
    <source>
        <dbReference type="ARBA" id="ARBA00022989"/>
    </source>
</evidence>
<evidence type="ECO:0000313" key="15">
    <source>
        <dbReference type="WBParaSite" id="nRc.2.0.1.t27165-RA"/>
    </source>
</evidence>
<keyword evidence="12 13" id="KW-0407">Ion channel</keyword>
<keyword evidence="4 13" id="KW-0894">Sodium channel</keyword>
<keyword evidence="10" id="KW-0325">Glycoprotein</keyword>
<dbReference type="GO" id="GO:0005886">
    <property type="term" value="C:plasma membrane"/>
    <property type="evidence" value="ECO:0007669"/>
    <property type="project" value="TreeGrafter"/>
</dbReference>
<evidence type="ECO:0000313" key="14">
    <source>
        <dbReference type="Proteomes" id="UP000887565"/>
    </source>
</evidence>
<organism evidence="14 15">
    <name type="scientific">Romanomermis culicivorax</name>
    <name type="common">Nematode worm</name>
    <dbReference type="NCBI Taxonomy" id="13658"/>
    <lineage>
        <taxon>Eukaryota</taxon>
        <taxon>Metazoa</taxon>
        <taxon>Ecdysozoa</taxon>
        <taxon>Nematoda</taxon>
        <taxon>Enoplea</taxon>
        <taxon>Dorylaimia</taxon>
        <taxon>Mermithida</taxon>
        <taxon>Mermithoidea</taxon>
        <taxon>Mermithidae</taxon>
        <taxon>Romanomermis</taxon>
    </lineage>
</organism>
<keyword evidence="14" id="KW-1185">Reference proteome</keyword>
<evidence type="ECO:0000256" key="2">
    <source>
        <dbReference type="ARBA" id="ARBA00007193"/>
    </source>
</evidence>
<keyword evidence="5 13" id="KW-0812">Transmembrane</keyword>
<keyword evidence="8 13" id="KW-0406">Ion transport</keyword>
<proteinExistence type="inferred from homology"/>